<feature type="repeat" description="TPR" evidence="1">
    <location>
        <begin position="309"/>
        <end position="342"/>
    </location>
</feature>
<reference evidence="3 4" key="1">
    <citation type="submission" date="2018-12" db="EMBL/GenBank/DDBJ databases">
        <title>Sequencing of bacterial isolates from soil warming experiment in Harvard Forest, Massachusetts, USA.</title>
        <authorList>
            <person name="Deangelis K."/>
        </authorList>
    </citation>
    <scope>NUCLEOTIDE SEQUENCE [LARGE SCALE GENOMIC DNA]</scope>
    <source>
        <strain evidence="3 4">EB153</strain>
    </source>
</reference>
<dbReference type="Pfam" id="PF13414">
    <property type="entry name" value="TPR_11"/>
    <property type="match status" value="1"/>
</dbReference>
<protein>
    <submittedName>
        <fullName evidence="3">Tetratricopeptide repeat protein</fullName>
    </submittedName>
</protein>
<feature type="repeat" description="TPR" evidence="1">
    <location>
        <begin position="241"/>
        <end position="274"/>
    </location>
</feature>
<dbReference type="PANTHER" id="PTHR12558:SF13">
    <property type="entry name" value="CELL DIVISION CYCLE PROTEIN 27 HOMOLOG"/>
    <property type="match status" value="1"/>
</dbReference>
<feature type="signal peptide" evidence="2">
    <location>
        <begin position="1"/>
        <end position="29"/>
    </location>
</feature>
<dbReference type="EMBL" id="RSDW01000001">
    <property type="protein sequence ID" value="RSL19134.1"/>
    <property type="molecule type" value="Genomic_DNA"/>
</dbReference>
<keyword evidence="4" id="KW-1185">Reference proteome</keyword>
<dbReference type="PROSITE" id="PS50005">
    <property type="entry name" value="TPR"/>
    <property type="match status" value="4"/>
</dbReference>
<dbReference type="InterPro" id="IPR011990">
    <property type="entry name" value="TPR-like_helical_dom_sf"/>
</dbReference>
<accession>A0A3R9QDM2</accession>
<dbReference type="SMART" id="SM00028">
    <property type="entry name" value="TPR"/>
    <property type="match status" value="8"/>
</dbReference>
<feature type="repeat" description="TPR" evidence="1">
    <location>
        <begin position="207"/>
        <end position="240"/>
    </location>
</feature>
<dbReference type="Pfam" id="PF13432">
    <property type="entry name" value="TPR_16"/>
    <property type="match status" value="2"/>
</dbReference>
<sequence>MKGRHFQSGLGRFFCRCCAGLAASSFLLALVPGTLSGQDAPAIQSLRTGMQAMHDGRVDDAERAFRAAIAAAPQLPDAHMDLGLALLRKGRPAEAAASLSKAIEIDPAARGAHLFLGIAQYQNNHLDEARTALKQELAQNPKSTEALTWWGIVELAAGDPEAAILPLDEAAKLAPNDIDVLDYRARAHSLVANESYIRMREIDPESWHVHRALGQAFADMGNPQAAIKEYQAAIAKQPKNPDLYEALGNEYQKLSRFAEATQAYKTELQLSPDNPVALYNLGKIDVEQERAADGVAFLEKSVPLLQHPEPGYYYLGLGMVKLGRDSEAITWLEKSLRGNPSNFIKRGAYFQLARVYQRLHRPDDAARAQAELKKFETDPSGLSREDQ</sequence>
<evidence type="ECO:0000313" key="3">
    <source>
        <dbReference type="EMBL" id="RSL19134.1"/>
    </source>
</evidence>
<keyword evidence="1" id="KW-0802">TPR repeat</keyword>
<dbReference type="InterPro" id="IPR019734">
    <property type="entry name" value="TPR_rpt"/>
</dbReference>
<name>A0A3R9QDM2_9BACT</name>
<evidence type="ECO:0000256" key="1">
    <source>
        <dbReference type="PROSITE-ProRule" id="PRU00339"/>
    </source>
</evidence>
<evidence type="ECO:0000256" key="2">
    <source>
        <dbReference type="SAM" id="SignalP"/>
    </source>
</evidence>
<feature type="chain" id="PRO_5018560964" evidence="2">
    <location>
        <begin position="30"/>
        <end position="387"/>
    </location>
</feature>
<organism evidence="3 4">
    <name type="scientific">Edaphobacter aggregans</name>
    <dbReference type="NCBI Taxonomy" id="570835"/>
    <lineage>
        <taxon>Bacteria</taxon>
        <taxon>Pseudomonadati</taxon>
        <taxon>Acidobacteriota</taxon>
        <taxon>Terriglobia</taxon>
        <taxon>Terriglobales</taxon>
        <taxon>Acidobacteriaceae</taxon>
        <taxon>Edaphobacter</taxon>
    </lineage>
</organism>
<evidence type="ECO:0000313" key="4">
    <source>
        <dbReference type="Proteomes" id="UP000269669"/>
    </source>
</evidence>
<proteinExistence type="predicted"/>
<dbReference type="PANTHER" id="PTHR12558">
    <property type="entry name" value="CELL DIVISION CYCLE 16,23,27"/>
    <property type="match status" value="1"/>
</dbReference>
<keyword evidence="2" id="KW-0732">Signal</keyword>
<dbReference type="RefSeq" id="WP_260473144.1">
    <property type="nucleotide sequence ID" value="NZ_RSDW01000001.1"/>
</dbReference>
<feature type="repeat" description="TPR" evidence="1">
    <location>
        <begin position="76"/>
        <end position="109"/>
    </location>
</feature>
<comment type="caution">
    <text evidence="3">The sequence shown here is derived from an EMBL/GenBank/DDBJ whole genome shotgun (WGS) entry which is preliminary data.</text>
</comment>
<dbReference type="SUPFAM" id="SSF48452">
    <property type="entry name" value="TPR-like"/>
    <property type="match status" value="2"/>
</dbReference>
<dbReference type="AlphaFoldDB" id="A0A3R9QDM2"/>
<dbReference type="Proteomes" id="UP000269669">
    <property type="component" value="Unassembled WGS sequence"/>
</dbReference>
<gene>
    <name evidence="3" type="ORF">EDE15_4770</name>
</gene>
<dbReference type="Gene3D" id="1.25.40.10">
    <property type="entry name" value="Tetratricopeptide repeat domain"/>
    <property type="match status" value="3"/>
</dbReference>